<dbReference type="PROSITE" id="PS00041">
    <property type="entry name" value="HTH_ARAC_FAMILY_1"/>
    <property type="match status" value="1"/>
</dbReference>
<dbReference type="InterPro" id="IPR035965">
    <property type="entry name" value="PAS-like_dom_sf"/>
</dbReference>
<dbReference type="Gene3D" id="3.30.450.20">
    <property type="entry name" value="PAS domain"/>
    <property type="match status" value="1"/>
</dbReference>
<protein>
    <submittedName>
        <fullName evidence="6">AraC family transcriptional regulator</fullName>
    </submittedName>
</protein>
<dbReference type="EMBL" id="AXNT01000112">
    <property type="protein sequence ID" value="KGM01340.1"/>
    <property type="molecule type" value="Genomic_DNA"/>
</dbReference>
<evidence type="ECO:0000256" key="1">
    <source>
        <dbReference type="ARBA" id="ARBA00023015"/>
    </source>
</evidence>
<evidence type="ECO:0000259" key="5">
    <source>
        <dbReference type="PROSITE" id="PS01124"/>
    </source>
</evidence>
<dbReference type="InterPro" id="IPR000014">
    <property type="entry name" value="PAS"/>
</dbReference>
<dbReference type="InterPro" id="IPR020449">
    <property type="entry name" value="Tscrpt_reg_AraC-type_HTH"/>
</dbReference>
<reference evidence="6 7" key="1">
    <citation type="submission" date="2013-10" db="EMBL/GenBank/DDBJ databases">
        <authorList>
            <person name="Wang G."/>
            <person name="Zhuang W."/>
        </authorList>
    </citation>
    <scope>NUCLEOTIDE SEQUENCE [LARGE SCALE GENOMIC DNA]</scope>
    <source>
        <strain evidence="6 7">DSM 20118</strain>
    </source>
</reference>
<dbReference type="Pfam" id="PF08448">
    <property type="entry name" value="PAS_4"/>
    <property type="match status" value="1"/>
</dbReference>
<dbReference type="Proteomes" id="UP000029833">
    <property type="component" value="Unassembled WGS sequence"/>
</dbReference>
<dbReference type="RefSeq" id="WP_246056761.1">
    <property type="nucleotide sequence ID" value="NZ_AXNT01000112.1"/>
</dbReference>
<dbReference type="STRING" id="1408250.Q760_01940"/>
<dbReference type="SUPFAM" id="SSF46689">
    <property type="entry name" value="Homeodomain-like"/>
    <property type="match status" value="2"/>
</dbReference>
<dbReference type="GO" id="GO:0003700">
    <property type="term" value="F:DNA-binding transcription factor activity"/>
    <property type="evidence" value="ECO:0007669"/>
    <property type="project" value="InterPro"/>
</dbReference>
<dbReference type="InterPro" id="IPR013656">
    <property type="entry name" value="PAS_4"/>
</dbReference>
<name>A0A0A0B3D6_9CELL</name>
<dbReference type="PANTHER" id="PTHR46796:SF13">
    <property type="entry name" value="HTH-TYPE TRANSCRIPTIONAL ACTIVATOR RHAS"/>
    <property type="match status" value="1"/>
</dbReference>
<dbReference type="SUPFAM" id="SSF55785">
    <property type="entry name" value="PYP-like sensor domain (PAS domain)"/>
    <property type="match status" value="1"/>
</dbReference>
<dbReference type="InterPro" id="IPR018060">
    <property type="entry name" value="HTH_AraC"/>
</dbReference>
<dbReference type="PRINTS" id="PR00032">
    <property type="entry name" value="HTHARAC"/>
</dbReference>
<keyword evidence="1" id="KW-0805">Transcription regulation</keyword>
<gene>
    <name evidence="6" type="ORF">Q760_01940</name>
</gene>
<dbReference type="CDD" id="cd00130">
    <property type="entry name" value="PAS"/>
    <property type="match status" value="1"/>
</dbReference>
<dbReference type="Pfam" id="PF12833">
    <property type="entry name" value="HTH_18"/>
    <property type="match status" value="1"/>
</dbReference>
<dbReference type="InterPro" id="IPR009057">
    <property type="entry name" value="Homeodomain-like_sf"/>
</dbReference>
<organism evidence="6 7">
    <name type="scientific">Cellulomonas cellasea DSM 20118</name>
    <dbReference type="NCBI Taxonomy" id="1408250"/>
    <lineage>
        <taxon>Bacteria</taxon>
        <taxon>Bacillati</taxon>
        <taxon>Actinomycetota</taxon>
        <taxon>Actinomycetes</taxon>
        <taxon>Micrococcales</taxon>
        <taxon>Cellulomonadaceae</taxon>
        <taxon>Cellulomonas</taxon>
    </lineage>
</organism>
<comment type="caution">
    <text evidence="6">The sequence shown here is derived from an EMBL/GenBank/DDBJ whole genome shotgun (WGS) entry which is preliminary data.</text>
</comment>
<feature type="domain" description="HTH araC/xylS-type" evidence="5">
    <location>
        <begin position="158"/>
        <end position="256"/>
    </location>
</feature>
<keyword evidence="3" id="KW-0804">Transcription</keyword>
<keyword evidence="2" id="KW-0238">DNA-binding</keyword>
<dbReference type="InterPro" id="IPR018062">
    <property type="entry name" value="HTH_AraC-typ_CS"/>
</dbReference>
<dbReference type="GO" id="GO:0043565">
    <property type="term" value="F:sequence-specific DNA binding"/>
    <property type="evidence" value="ECO:0007669"/>
    <property type="project" value="InterPro"/>
</dbReference>
<accession>A0A0A0B3D6</accession>
<dbReference type="Gene3D" id="1.10.10.60">
    <property type="entry name" value="Homeodomain-like"/>
    <property type="match status" value="1"/>
</dbReference>
<dbReference type="AlphaFoldDB" id="A0A0A0B3D6"/>
<proteinExistence type="predicted"/>
<keyword evidence="7" id="KW-1185">Reference proteome</keyword>
<feature type="region of interest" description="Disordered" evidence="4">
    <location>
        <begin position="1"/>
        <end position="23"/>
    </location>
</feature>
<evidence type="ECO:0000256" key="4">
    <source>
        <dbReference type="SAM" id="MobiDB-lite"/>
    </source>
</evidence>
<dbReference type="InterPro" id="IPR050204">
    <property type="entry name" value="AraC_XylS_family_regulators"/>
</dbReference>
<evidence type="ECO:0000313" key="7">
    <source>
        <dbReference type="Proteomes" id="UP000029833"/>
    </source>
</evidence>
<evidence type="ECO:0000256" key="3">
    <source>
        <dbReference type="ARBA" id="ARBA00023163"/>
    </source>
</evidence>
<dbReference type="PROSITE" id="PS01124">
    <property type="entry name" value="HTH_ARAC_FAMILY_2"/>
    <property type="match status" value="1"/>
</dbReference>
<evidence type="ECO:0000256" key="2">
    <source>
        <dbReference type="ARBA" id="ARBA00023125"/>
    </source>
</evidence>
<dbReference type="PANTHER" id="PTHR46796">
    <property type="entry name" value="HTH-TYPE TRANSCRIPTIONAL ACTIVATOR RHAS-RELATED"/>
    <property type="match status" value="1"/>
</dbReference>
<sequence length="264" mass="28567">MTAEPDRPRPTAAPASGPTPQSRRLLDALSPAMLALMDELSGTMFCAKDTDGRYAAVNPVFVARTSERSRRAVLGRRAEDLFIPELAQHYTAQDAHVLGTGRPLRHLLELVRRAGGEPGWYVTSKLPVRDGGEVVGLVSISQDLRTADTGDVAVRSLSRVVALVEERLTEPVAVADLARAAGCSPSTLERRMRRVFGLSPQQFVLRARIDHAAALLTTTDVPLADVAARAGFYDQAAFTRTFGRLTGETPAQFRRRSPSAAPRA</sequence>
<evidence type="ECO:0000313" key="6">
    <source>
        <dbReference type="EMBL" id="KGM01340.1"/>
    </source>
</evidence>
<dbReference type="SMART" id="SM00342">
    <property type="entry name" value="HTH_ARAC"/>
    <property type="match status" value="1"/>
</dbReference>